<dbReference type="InParanoid" id="G0QS84"/>
<reference evidence="1 2" key="1">
    <citation type="submission" date="2011-07" db="EMBL/GenBank/DDBJ databases">
        <authorList>
            <person name="Coyne R."/>
            <person name="Brami D."/>
            <person name="Johnson J."/>
            <person name="Hostetler J."/>
            <person name="Hannick L."/>
            <person name="Clark T."/>
            <person name="Cassidy-Hanley D."/>
            <person name="Inman J."/>
        </authorList>
    </citation>
    <scope>NUCLEOTIDE SEQUENCE [LARGE SCALE GENOMIC DNA]</scope>
    <source>
        <strain evidence="1 2">G5</strain>
    </source>
</reference>
<dbReference type="EMBL" id="GL983807">
    <property type="protein sequence ID" value="EGR31949.1"/>
    <property type="molecule type" value="Genomic_DNA"/>
</dbReference>
<sequence length="151" mass="17846">MDQNVVSSLIWIKKGFAKKNPKEFELNEEQIKQMKNDPLVQKKLGQEDENISDEEEENLPVFTQDINMLKYDDNIDQNGDPIVKKKIYYQIKQNKNKAFDEMSDEEKEDFNIRPTDALIVAAKIVKINKQKPKNRKNIKGKRIFQFRNICI</sequence>
<organism evidence="1 2">
    <name type="scientific">Ichthyophthirius multifiliis</name>
    <name type="common">White spot disease agent</name>
    <name type="synonym">Ich</name>
    <dbReference type="NCBI Taxonomy" id="5932"/>
    <lineage>
        <taxon>Eukaryota</taxon>
        <taxon>Sar</taxon>
        <taxon>Alveolata</taxon>
        <taxon>Ciliophora</taxon>
        <taxon>Intramacronucleata</taxon>
        <taxon>Oligohymenophorea</taxon>
        <taxon>Hymenostomatida</taxon>
        <taxon>Ophryoglenina</taxon>
        <taxon>Ichthyophthirius</taxon>
    </lineage>
</organism>
<dbReference type="RefSeq" id="XP_004035435.1">
    <property type="nucleotide sequence ID" value="XM_004035387.1"/>
</dbReference>
<gene>
    <name evidence="1" type="ORF">IMG5_099770</name>
</gene>
<keyword evidence="2" id="KW-1185">Reference proteome</keyword>
<dbReference type="STRING" id="857967.G0QS84"/>
<proteinExistence type="predicted"/>
<dbReference type="OrthoDB" id="270624at2759"/>
<dbReference type="AlphaFoldDB" id="G0QS84"/>
<dbReference type="Proteomes" id="UP000008983">
    <property type="component" value="Unassembled WGS sequence"/>
</dbReference>
<evidence type="ECO:0000313" key="1">
    <source>
        <dbReference type="EMBL" id="EGR31949.1"/>
    </source>
</evidence>
<evidence type="ECO:0000313" key="2">
    <source>
        <dbReference type="Proteomes" id="UP000008983"/>
    </source>
</evidence>
<protein>
    <submittedName>
        <fullName evidence="1">Uncharacterized protein</fullName>
    </submittedName>
</protein>
<dbReference type="eggNOG" id="KOG0270">
    <property type="taxonomic scope" value="Eukaryota"/>
</dbReference>
<dbReference type="GeneID" id="14908091"/>
<accession>G0QS84</accession>
<name>G0QS84_ICHMU</name>